<feature type="region of interest" description="Disordered" evidence="1">
    <location>
        <begin position="214"/>
        <end position="243"/>
    </location>
</feature>
<keyword evidence="4" id="KW-1185">Reference proteome</keyword>
<dbReference type="PANTHER" id="PTHR46954:SF1">
    <property type="entry name" value="C2H2-TYPE DOMAIN-CONTAINING PROTEIN"/>
    <property type="match status" value="1"/>
</dbReference>
<dbReference type="OrthoDB" id="6371737at2759"/>
<organism evidence="3 4">
    <name type="scientific">Daphnia magna</name>
    <dbReference type="NCBI Taxonomy" id="35525"/>
    <lineage>
        <taxon>Eukaryota</taxon>
        <taxon>Metazoa</taxon>
        <taxon>Ecdysozoa</taxon>
        <taxon>Arthropoda</taxon>
        <taxon>Crustacea</taxon>
        <taxon>Branchiopoda</taxon>
        <taxon>Diplostraca</taxon>
        <taxon>Cladocera</taxon>
        <taxon>Anomopoda</taxon>
        <taxon>Daphniidae</taxon>
        <taxon>Daphnia</taxon>
    </lineage>
</organism>
<keyword evidence="2" id="KW-0812">Transmembrane</keyword>
<proteinExistence type="predicted"/>
<evidence type="ECO:0000256" key="2">
    <source>
        <dbReference type="SAM" id="Phobius"/>
    </source>
</evidence>
<gene>
    <name evidence="3" type="ORF">APZ42_031437</name>
</gene>
<dbReference type="PANTHER" id="PTHR46954">
    <property type="entry name" value="C2H2-TYPE DOMAIN-CONTAINING PROTEIN"/>
    <property type="match status" value="1"/>
</dbReference>
<feature type="compositionally biased region" description="Basic and acidic residues" evidence="1">
    <location>
        <begin position="222"/>
        <end position="238"/>
    </location>
</feature>
<evidence type="ECO:0000313" key="3">
    <source>
        <dbReference type="EMBL" id="KZS05416.1"/>
    </source>
</evidence>
<dbReference type="AlphaFoldDB" id="A0A164MW24"/>
<sequence>MDKNKLYTSPFQSYSTGETSQHINIFSKSNLRKNLVLTANFRNGNVCCFPILTLSCKQNNPINLTFINCFLSFVFLAIFFILCNVEAYPSKTKQVCQKHITEVWNGIKKDADLPQKIESLQIILNHYKSLAAKKKGALCNFWGTLPKKSEASDFEKTVSQITIEFYPDSHQFYEPISSAKVQDEIKKEIGLINGDLVGLYKRRSGGQLTGDQKVELKKKRKEKDNLEDLRKKKVDAQKRQQKFRNERKKTLAKLCETNQEISKAWKVRDKIGRPRLEIEQPDLLKAIVDIALHGSAAHEKRRSDSQWSIPSLTTKRSSNLDLEGKRHVETVPVCWIRAQNDAHSKHIDMHFCTATIKHLEELKSILGPNDFFKSQDDKSRFPIGLTAVNKPAPLFMHVEYRVSLPDHDWVVASKHKLIPSVYAAIEIKQNRIGNPESVTYSGPTYVAIRSGKHASLSALAHGIDFDKLQLPEFDFFSKSGIDKSTKPVNIFTVDGGPDENPRYQRVIQFAIHHFEKHKLDAIFIATNAPGRSAFNRVERRMALLIKADKKKELENFGFVGQTLAEILSSKNIDNFPTIANYIDPKSSELKVENLVKRDSKWFSQHVRTSQYFTQIVKCLDVTCYAKPRNSYFTVVPGRFIPPPIRIGQSADGLVVPERTDVEIHKFPLLFATQVIRFDEILPRSCWSFKTMPYDLFCPSVQTVLMVVAAKFVMKSCYARERRTRRLG</sequence>
<reference evidence="3 4" key="1">
    <citation type="submission" date="2016-03" db="EMBL/GenBank/DDBJ databases">
        <title>EvidentialGene: Evidence-directed Construction of Genes on Genomes.</title>
        <authorList>
            <person name="Gilbert D.G."/>
            <person name="Choi J.-H."/>
            <person name="Mockaitis K."/>
            <person name="Colbourne J."/>
            <person name="Pfrender M."/>
        </authorList>
    </citation>
    <scope>NUCLEOTIDE SEQUENCE [LARGE SCALE GENOMIC DNA]</scope>
    <source>
        <strain evidence="3 4">Xinb3</strain>
        <tissue evidence="3">Complete organism</tissue>
    </source>
</reference>
<dbReference type="EMBL" id="LRGB01002937">
    <property type="protein sequence ID" value="KZS05416.1"/>
    <property type="molecule type" value="Genomic_DNA"/>
</dbReference>
<protein>
    <submittedName>
        <fullName evidence="3">Uncharacterized protein</fullName>
    </submittedName>
</protein>
<dbReference type="Proteomes" id="UP000076858">
    <property type="component" value="Unassembled WGS sequence"/>
</dbReference>
<feature type="transmembrane region" description="Helical" evidence="2">
    <location>
        <begin position="62"/>
        <end position="82"/>
    </location>
</feature>
<evidence type="ECO:0000256" key="1">
    <source>
        <dbReference type="SAM" id="MobiDB-lite"/>
    </source>
</evidence>
<evidence type="ECO:0000313" key="4">
    <source>
        <dbReference type="Proteomes" id="UP000076858"/>
    </source>
</evidence>
<keyword evidence="2" id="KW-0472">Membrane</keyword>
<accession>A0A164MW24</accession>
<name>A0A164MW24_9CRUS</name>
<keyword evidence="2" id="KW-1133">Transmembrane helix</keyword>
<comment type="caution">
    <text evidence="3">The sequence shown here is derived from an EMBL/GenBank/DDBJ whole genome shotgun (WGS) entry which is preliminary data.</text>
</comment>